<dbReference type="AlphaFoldDB" id="A0A183IP71"/>
<dbReference type="GO" id="GO:0071949">
    <property type="term" value="F:FAD binding"/>
    <property type="evidence" value="ECO:0007669"/>
    <property type="project" value="InterPro"/>
</dbReference>
<gene>
    <name evidence="5" type="ORF">SBAD_LOCUS5418</name>
</gene>
<evidence type="ECO:0000313" key="5">
    <source>
        <dbReference type="EMBL" id="VDP07176.1"/>
    </source>
</evidence>
<keyword evidence="2" id="KW-0963">Cytoplasm</keyword>
<name>A0A183IP71_9BILA</name>
<dbReference type="Pfam" id="PF25413">
    <property type="entry name" value="Rossman_Mical"/>
    <property type="match status" value="1"/>
</dbReference>
<feature type="domain" description="[F-actin]-monooxygenase MICAL1-3-like Rossman" evidence="4">
    <location>
        <begin position="236"/>
        <end position="295"/>
    </location>
</feature>
<reference evidence="5 6" key="2">
    <citation type="submission" date="2018-11" db="EMBL/GenBank/DDBJ databases">
        <authorList>
            <consortium name="Pathogen Informatics"/>
        </authorList>
    </citation>
    <scope>NUCLEOTIDE SEQUENCE [LARGE SCALE GENOMIC DNA]</scope>
</reference>
<dbReference type="GO" id="GO:0005737">
    <property type="term" value="C:cytoplasm"/>
    <property type="evidence" value="ECO:0007669"/>
    <property type="project" value="UniProtKB-SubCell"/>
</dbReference>
<dbReference type="Gene3D" id="3.50.50.60">
    <property type="entry name" value="FAD/NAD(P)-binding domain"/>
    <property type="match status" value="1"/>
</dbReference>
<dbReference type="Pfam" id="PF01494">
    <property type="entry name" value="FAD_binding_3"/>
    <property type="match status" value="1"/>
</dbReference>
<evidence type="ECO:0000313" key="7">
    <source>
        <dbReference type="WBParaSite" id="SBAD_0000563501-mRNA-1"/>
    </source>
</evidence>
<evidence type="ECO:0000313" key="6">
    <source>
        <dbReference type="Proteomes" id="UP000270296"/>
    </source>
</evidence>
<reference evidence="7" key="1">
    <citation type="submission" date="2016-06" db="UniProtKB">
        <authorList>
            <consortium name="WormBaseParasite"/>
        </authorList>
    </citation>
    <scope>IDENTIFICATION</scope>
</reference>
<evidence type="ECO:0000256" key="2">
    <source>
        <dbReference type="ARBA" id="ARBA00022490"/>
    </source>
</evidence>
<protein>
    <submittedName>
        <fullName evidence="7">FAD_binding_3 domain-containing protein</fullName>
    </submittedName>
</protein>
<dbReference type="InterPro" id="IPR050540">
    <property type="entry name" value="F-actin_Monoox_Mical"/>
</dbReference>
<dbReference type="EMBL" id="UZAM01008978">
    <property type="protein sequence ID" value="VDP07176.1"/>
    <property type="molecule type" value="Genomic_DNA"/>
</dbReference>
<evidence type="ECO:0000259" key="3">
    <source>
        <dbReference type="Pfam" id="PF01494"/>
    </source>
</evidence>
<dbReference type="Proteomes" id="UP000270296">
    <property type="component" value="Unassembled WGS sequence"/>
</dbReference>
<organism evidence="7">
    <name type="scientific">Soboliphyme baturini</name>
    <dbReference type="NCBI Taxonomy" id="241478"/>
    <lineage>
        <taxon>Eukaryota</taxon>
        <taxon>Metazoa</taxon>
        <taxon>Ecdysozoa</taxon>
        <taxon>Nematoda</taxon>
        <taxon>Enoplea</taxon>
        <taxon>Dorylaimia</taxon>
        <taxon>Dioctophymatida</taxon>
        <taxon>Dioctophymatoidea</taxon>
        <taxon>Soboliphymatidae</taxon>
        <taxon>Soboliphyme</taxon>
    </lineage>
</organism>
<evidence type="ECO:0000259" key="4">
    <source>
        <dbReference type="Pfam" id="PF25413"/>
    </source>
</evidence>
<comment type="subcellular location">
    <subcellularLocation>
        <location evidence="1">Cytoplasm</location>
    </subcellularLocation>
</comment>
<dbReference type="InterPro" id="IPR002938">
    <property type="entry name" value="FAD-bd"/>
</dbReference>
<sequence length="295" mass="33581">MFQDVGASTVFDSFLSGSSFRDVITTFNQLCSLLNLDPTDPENFFFNLTESLTSWKAQNLKELFRKRALQPEYGQQKLCCNARVLIVGAGPCGLRMAIECALLGCKTVVVEKRARFTRNNVLHIWPFLIEDLRSLGAKLFYPKFCPGSINHISICHLQYILLKVALLLGVEIHEGVSVVQLVPPTNHEDGIISGWRAEVSPRSHQLTDYEFDVFVNANGQHTGVPGIRWKEFRGKLAIAITANFVNNHTEDEERVPEISGVAYIFKQQFFRQMREKTGIDLENIVYYKDETHYFV</sequence>
<dbReference type="WBParaSite" id="SBAD_0000563501-mRNA-1">
    <property type="protein sequence ID" value="SBAD_0000563501-mRNA-1"/>
    <property type="gene ID" value="SBAD_0000563501"/>
</dbReference>
<dbReference type="SUPFAM" id="SSF51905">
    <property type="entry name" value="FAD/NAD(P)-binding domain"/>
    <property type="match status" value="1"/>
</dbReference>
<dbReference type="PANTHER" id="PTHR23167:SF54">
    <property type="entry name" value="[F-ACTIN]-MONOOXYGENASE MICAL"/>
    <property type="match status" value="1"/>
</dbReference>
<keyword evidence="6" id="KW-1185">Reference proteome</keyword>
<dbReference type="InterPro" id="IPR057494">
    <property type="entry name" value="Rossman_Mical"/>
</dbReference>
<proteinExistence type="predicted"/>
<dbReference type="PANTHER" id="PTHR23167">
    <property type="entry name" value="CALPONIN HOMOLOGY DOMAIN-CONTAINING PROTEIN DDB_G0272472-RELATED"/>
    <property type="match status" value="1"/>
</dbReference>
<dbReference type="InterPro" id="IPR036188">
    <property type="entry name" value="FAD/NAD-bd_sf"/>
</dbReference>
<dbReference type="OrthoDB" id="20799at2759"/>
<feature type="domain" description="FAD-binding" evidence="3">
    <location>
        <begin position="82"/>
        <end position="118"/>
    </location>
</feature>
<accession>A0A183IP71</accession>
<evidence type="ECO:0000256" key="1">
    <source>
        <dbReference type="ARBA" id="ARBA00004496"/>
    </source>
</evidence>